<sequence>MIVESKLLEYYNRELAYLREMGAEFAERYPKVADGWACAASKWRIRTPND</sequence>
<dbReference type="InterPro" id="IPR010272">
    <property type="entry name" value="T6SS_TssF"/>
</dbReference>
<evidence type="ECO:0000313" key="1">
    <source>
        <dbReference type="EMBL" id="STQ11235.1"/>
    </source>
</evidence>
<name>A0A377LXT2_ENTCL</name>
<organism evidence="1 2">
    <name type="scientific">Enterobacter cloacae</name>
    <dbReference type="NCBI Taxonomy" id="550"/>
    <lineage>
        <taxon>Bacteria</taxon>
        <taxon>Pseudomonadati</taxon>
        <taxon>Pseudomonadota</taxon>
        <taxon>Gammaproteobacteria</taxon>
        <taxon>Enterobacterales</taxon>
        <taxon>Enterobacteriaceae</taxon>
        <taxon>Enterobacter</taxon>
        <taxon>Enterobacter cloacae complex</taxon>
    </lineage>
</organism>
<accession>A0A377LXT2</accession>
<dbReference type="Proteomes" id="UP000255106">
    <property type="component" value="Unassembled WGS sequence"/>
</dbReference>
<proteinExistence type="predicted"/>
<dbReference type="Pfam" id="PF05947">
    <property type="entry name" value="T6SS_TssF"/>
    <property type="match status" value="1"/>
</dbReference>
<gene>
    <name evidence="1" type="primary">impG_1</name>
    <name evidence="1" type="ORF">NCTC10005_04006</name>
</gene>
<evidence type="ECO:0000313" key="2">
    <source>
        <dbReference type="Proteomes" id="UP000255106"/>
    </source>
</evidence>
<dbReference type="EMBL" id="UGJB01000004">
    <property type="protein sequence ID" value="STQ11235.1"/>
    <property type="molecule type" value="Genomic_DNA"/>
</dbReference>
<reference evidence="1 2" key="1">
    <citation type="submission" date="2018-06" db="EMBL/GenBank/DDBJ databases">
        <authorList>
            <consortium name="Pathogen Informatics"/>
            <person name="Doyle S."/>
        </authorList>
    </citation>
    <scope>NUCLEOTIDE SEQUENCE [LARGE SCALE GENOMIC DNA]</scope>
    <source>
        <strain evidence="1 2">NCTC10005</strain>
    </source>
</reference>
<dbReference type="AlphaFoldDB" id="A0A377LXT2"/>
<protein>
    <submittedName>
        <fullName evidence="1">Type VI secretion system protein ImpG</fullName>
    </submittedName>
</protein>